<dbReference type="InterPro" id="IPR036779">
    <property type="entry name" value="LysM_dom_sf"/>
</dbReference>
<dbReference type="Gene3D" id="1.10.530.10">
    <property type="match status" value="1"/>
</dbReference>
<dbReference type="InterPro" id="IPR023346">
    <property type="entry name" value="Lysozyme-like_dom_sf"/>
</dbReference>
<evidence type="ECO:0000313" key="4">
    <source>
        <dbReference type="EMBL" id="PZW32027.1"/>
    </source>
</evidence>
<dbReference type="InterPro" id="IPR018392">
    <property type="entry name" value="LysM"/>
</dbReference>
<protein>
    <submittedName>
        <fullName evidence="4">Transglycosylase-like protein with SLT domain</fullName>
    </submittedName>
</protein>
<evidence type="ECO:0000313" key="5">
    <source>
        <dbReference type="Proteomes" id="UP000248806"/>
    </source>
</evidence>
<dbReference type="SUPFAM" id="SSF54106">
    <property type="entry name" value="LysM domain"/>
    <property type="match status" value="1"/>
</dbReference>
<dbReference type="Gene3D" id="3.10.350.10">
    <property type="entry name" value="LysM domain"/>
    <property type="match status" value="1"/>
</dbReference>
<feature type="domain" description="LysM" evidence="3">
    <location>
        <begin position="50"/>
        <end position="94"/>
    </location>
</feature>
<keyword evidence="5" id="KW-1185">Reference proteome</keyword>
<dbReference type="EMBL" id="QKUF01000005">
    <property type="protein sequence ID" value="PZW32027.1"/>
    <property type="molecule type" value="Genomic_DNA"/>
</dbReference>
<evidence type="ECO:0000259" key="3">
    <source>
        <dbReference type="PROSITE" id="PS51782"/>
    </source>
</evidence>
<feature type="region of interest" description="Disordered" evidence="1">
    <location>
        <begin position="99"/>
        <end position="120"/>
    </location>
</feature>
<organism evidence="4 5">
    <name type="scientific">Thermosporothrix hazakensis</name>
    <dbReference type="NCBI Taxonomy" id="644383"/>
    <lineage>
        <taxon>Bacteria</taxon>
        <taxon>Bacillati</taxon>
        <taxon>Chloroflexota</taxon>
        <taxon>Ktedonobacteria</taxon>
        <taxon>Ktedonobacterales</taxon>
        <taxon>Thermosporotrichaceae</taxon>
        <taxon>Thermosporothrix</taxon>
    </lineage>
</organism>
<evidence type="ECO:0000256" key="2">
    <source>
        <dbReference type="SAM" id="SignalP"/>
    </source>
</evidence>
<sequence>MQVRRDKWTKGQNGKKLSIFRKFAPGFMVAALAGVMALAGVTGAHAAGGQAYTVVSGDTLSSIAARFGTDVSSIAAANGIADVNVIYAGQSLTIPTGGATQTTNVPSESKALPSQPTTSAAGGSIVDMIHQVFGPYGDQAVRVATCESSLNPNAYNPSGATGLFQIMPATWAGTSQAGNSLTDPWANINAAHEIFQRDGNSWVEWVCQP</sequence>
<dbReference type="CDD" id="cd00254">
    <property type="entry name" value="LT-like"/>
    <property type="match status" value="1"/>
</dbReference>
<comment type="caution">
    <text evidence="4">The sequence shown here is derived from an EMBL/GenBank/DDBJ whole genome shotgun (WGS) entry which is preliminary data.</text>
</comment>
<evidence type="ECO:0000256" key="1">
    <source>
        <dbReference type="SAM" id="MobiDB-lite"/>
    </source>
</evidence>
<dbReference type="Pfam" id="PF01464">
    <property type="entry name" value="SLT"/>
    <property type="match status" value="1"/>
</dbReference>
<gene>
    <name evidence="4" type="ORF">EI42_02053</name>
</gene>
<dbReference type="CDD" id="cd00118">
    <property type="entry name" value="LysM"/>
    <property type="match status" value="1"/>
</dbReference>
<feature type="chain" id="PRO_5016451807" evidence="2">
    <location>
        <begin position="47"/>
        <end position="209"/>
    </location>
</feature>
<proteinExistence type="predicted"/>
<dbReference type="Proteomes" id="UP000248806">
    <property type="component" value="Unassembled WGS sequence"/>
</dbReference>
<dbReference type="AlphaFoldDB" id="A0A326U9D1"/>
<dbReference type="SUPFAM" id="SSF53955">
    <property type="entry name" value="Lysozyme-like"/>
    <property type="match status" value="1"/>
</dbReference>
<reference evidence="4 5" key="1">
    <citation type="submission" date="2018-06" db="EMBL/GenBank/DDBJ databases">
        <title>Genomic Encyclopedia of Archaeal and Bacterial Type Strains, Phase II (KMG-II): from individual species to whole genera.</title>
        <authorList>
            <person name="Goeker M."/>
        </authorList>
    </citation>
    <scope>NUCLEOTIDE SEQUENCE [LARGE SCALE GENOMIC DNA]</scope>
    <source>
        <strain evidence="4 5">ATCC BAA-1881</strain>
    </source>
</reference>
<dbReference type="PANTHER" id="PTHR33734">
    <property type="entry name" value="LYSM DOMAIN-CONTAINING GPI-ANCHORED PROTEIN 2"/>
    <property type="match status" value="1"/>
</dbReference>
<keyword evidence="2" id="KW-0732">Signal</keyword>
<name>A0A326U9D1_THEHA</name>
<accession>A0A326U9D1</accession>
<dbReference type="InterPro" id="IPR008258">
    <property type="entry name" value="Transglycosylase_SLT_dom_1"/>
</dbReference>
<dbReference type="PANTHER" id="PTHR33734:SF22">
    <property type="entry name" value="MEMBRANE-BOUND LYTIC MUREIN TRANSGLYCOSYLASE D"/>
    <property type="match status" value="1"/>
</dbReference>
<feature type="signal peptide" evidence="2">
    <location>
        <begin position="1"/>
        <end position="46"/>
    </location>
</feature>
<dbReference type="SMART" id="SM00257">
    <property type="entry name" value="LysM"/>
    <property type="match status" value="1"/>
</dbReference>
<dbReference type="PROSITE" id="PS51782">
    <property type="entry name" value="LYSM"/>
    <property type="match status" value="1"/>
</dbReference>
<dbReference type="Pfam" id="PF01476">
    <property type="entry name" value="LysM"/>
    <property type="match status" value="1"/>
</dbReference>
<dbReference type="RefSeq" id="WP_281278983.1">
    <property type="nucleotide sequence ID" value="NZ_BIFX01000001.1"/>
</dbReference>